<keyword evidence="6" id="KW-0547">Nucleotide-binding</keyword>
<evidence type="ECO:0000256" key="5">
    <source>
        <dbReference type="ARBA" id="ARBA00022679"/>
    </source>
</evidence>
<dbReference type="GO" id="GO:0003848">
    <property type="term" value="F:2-amino-4-hydroxy-6-hydroxymethyldihydropteridine diphosphokinase activity"/>
    <property type="evidence" value="ECO:0007669"/>
    <property type="project" value="UniProtKB-EC"/>
</dbReference>
<dbReference type="PANTHER" id="PTHR43071">
    <property type="entry name" value="2-AMINO-4-HYDROXY-6-HYDROXYMETHYLDIHYDROPTERIDINE PYROPHOSPHOKINASE"/>
    <property type="match status" value="1"/>
</dbReference>
<dbReference type="Pfam" id="PF01288">
    <property type="entry name" value="HPPK"/>
    <property type="match status" value="1"/>
</dbReference>
<dbReference type="EC" id="2.7.6.3" evidence="3"/>
<evidence type="ECO:0000259" key="13">
    <source>
        <dbReference type="Pfam" id="PF01288"/>
    </source>
</evidence>
<evidence type="ECO:0000256" key="10">
    <source>
        <dbReference type="ARBA" id="ARBA00029409"/>
    </source>
</evidence>
<evidence type="ECO:0000256" key="6">
    <source>
        <dbReference type="ARBA" id="ARBA00022741"/>
    </source>
</evidence>
<keyword evidence="9" id="KW-0289">Folate biosynthesis</keyword>
<evidence type="ECO:0000256" key="2">
    <source>
        <dbReference type="ARBA" id="ARBA00005810"/>
    </source>
</evidence>
<dbReference type="EMBL" id="JACHXA010000002">
    <property type="protein sequence ID" value="MBB3064454.1"/>
    <property type="molecule type" value="Genomic_DNA"/>
</dbReference>
<feature type="domain" description="7,8-dihydro-6-hydroxymethylpterin-pyrophosphokinase" evidence="13">
    <location>
        <begin position="4"/>
        <end position="135"/>
    </location>
</feature>
<dbReference type="AlphaFoldDB" id="A0A839SRN6"/>
<comment type="function">
    <text evidence="10">Catalyzes the transfer of pyrophosphate from adenosine triphosphate (ATP) to 6-hydroxymethyl-7,8-dihydropterin, an enzymatic step in folate biosynthesis pathway.</text>
</comment>
<dbReference type="GO" id="GO:0005524">
    <property type="term" value="F:ATP binding"/>
    <property type="evidence" value="ECO:0007669"/>
    <property type="project" value="UniProtKB-KW"/>
</dbReference>
<keyword evidence="5 14" id="KW-0808">Transferase</keyword>
<dbReference type="GO" id="GO:0046654">
    <property type="term" value="P:tetrahydrofolate biosynthetic process"/>
    <property type="evidence" value="ECO:0007669"/>
    <property type="project" value="UniProtKB-UniPathway"/>
</dbReference>
<dbReference type="NCBIfam" id="TIGR01498">
    <property type="entry name" value="folK"/>
    <property type="match status" value="1"/>
</dbReference>
<name>A0A839SRN6_9PROT</name>
<dbReference type="Proteomes" id="UP000581135">
    <property type="component" value="Unassembled WGS sequence"/>
</dbReference>
<sequence length="166" mass="18046">MILIALGANLPAAGYTSPRATLEAALSRLQDKGPKITAKSRWYRSAPVPPSDQPDFVNGAACVETEFGSRELLEALHAIEAEFGRRRSVPNAARTLDLDLLAYDAEVVDQPGGLQIPHPRLQDRSFVLLPLRDIAAEWRHPISGLSVGEMLSRLPTLEGVSPLDDD</sequence>
<keyword evidence="8" id="KW-0067">ATP-binding</keyword>
<evidence type="ECO:0000256" key="1">
    <source>
        <dbReference type="ARBA" id="ARBA00005051"/>
    </source>
</evidence>
<dbReference type="CDD" id="cd00483">
    <property type="entry name" value="HPPK"/>
    <property type="match status" value="1"/>
</dbReference>
<dbReference type="Gene3D" id="3.30.70.560">
    <property type="entry name" value="7,8-Dihydro-6-hydroxymethylpterin-pyrophosphokinase HPPK"/>
    <property type="match status" value="1"/>
</dbReference>
<dbReference type="PANTHER" id="PTHR43071:SF1">
    <property type="entry name" value="2-AMINO-4-HYDROXY-6-HYDROXYMETHYLDIHYDROPTERIDINE PYROPHOSPHOKINASE"/>
    <property type="match status" value="1"/>
</dbReference>
<evidence type="ECO:0000256" key="4">
    <source>
        <dbReference type="ARBA" id="ARBA00016218"/>
    </source>
</evidence>
<dbReference type="InterPro" id="IPR000550">
    <property type="entry name" value="Hppk"/>
</dbReference>
<dbReference type="RefSeq" id="WP_183415282.1">
    <property type="nucleotide sequence ID" value="NZ_JACHXA010000002.1"/>
</dbReference>
<reference evidence="14 15" key="1">
    <citation type="submission" date="2020-08" db="EMBL/GenBank/DDBJ databases">
        <title>Genomic Encyclopedia of Type Strains, Phase III (KMG-III): the genomes of soil and plant-associated and newly described type strains.</title>
        <authorList>
            <person name="Whitman W."/>
        </authorList>
    </citation>
    <scope>NUCLEOTIDE SEQUENCE [LARGE SCALE GENOMIC DNA]</scope>
    <source>
        <strain evidence="14 15">CECT 8803</strain>
    </source>
</reference>
<dbReference type="SUPFAM" id="SSF55083">
    <property type="entry name" value="6-hydroxymethyl-7,8-dihydropterin pyrophosphokinase, HPPK"/>
    <property type="match status" value="1"/>
</dbReference>
<keyword evidence="7 14" id="KW-0418">Kinase</keyword>
<dbReference type="InterPro" id="IPR035907">
    <property type="entry name" value="Hppk_sf"/>
</dbReference>
<proteinExistence type="inferred from homology"/>
<gene>
    <name evidence="14" type="ORF">FHR98_000726</name>
</gene>
<keyword evidence="15" id="KW-1185">Reference proteome</keyword>
<evidence type="ECO:0000256" key="3">
    <source>
        <dbReference type="ARBA" id="ARBA00013253"/>
    </source>
</evidence>
<organism evidence="14 15">
    <name type="scientific">Limibacillus halophilus</name>
    <dbReference type="NCBI Taxonomy" id="1579333"/>
    <lineage>
        <taxon>Bacteria</taxon>
        <taxon>Pseudomonadati</taxon>
        <taxon>Pseudomonadota</taxon>
        <taxon>Alphaproteobacteria</taxon>
        <taxon>Rhodospirillales</taxon>
        <taxon>Rhodovibrionaceae</taxon>
        <taxon>Limibacillus</taxon>
    </lineage>
</organism>
<evidence type="ECO:0000313" key="14">
    <source>
        <dbReference type="EMBL" id="MBB3064454.1"/>
    </source>
</evidence>
<dbReference type="UniPathway" id="UPA00077">
    <property type="reaction ID" value="UER00155"/>
</dbReference>
<comment type="similarity">
    <text evidence="2">Belongs to the HPPK family.</text>
</comment>
<dbReference type="GO" id="GO:0016301">
    <property type="term" value="F:kinase activity"/>
    <property type="evidence" value="ECO:0007669"/>
    <property type="project" value="UniProtKB-KW"/>
</dbReference>
<evidence type="ECO:0000256" key="9">
    <source>
        <dbReference type="ARBA" id="ARBA00022909"/>
    </source>
</evidence>
<accession>A0A839SRN6</accession>
<evidence type="ECO:0000256" key="12">
    <source>
        <dbReference type="ARBA" id="ARBA00033413"/>
    </source>
</evidence>
<evidence type="ECO:0000256" key="7">
    <source>
        <dbReference type="ARBA" id="ARBA00022777"/>
    </source>
</evidence>
<protein>
    <recommendedName>
        <fullName evidence="4">2-amino-4-hydroxy-6-hydroxymethyldihydropteridine pyrophosphokinase</fullName>
        <ecNumber evidence="3">2.7.6.3</ecNumber>
    </recommendedName>
    <alternativeName>
        <fullName evidence="11">6-hydroxymethyl-7,8-dihydropterin pyrophosphokinase</fullName>
    </alternativeName>
    <alternativeName>
        <fullName evidence="12">7,8-dihydro-6-hydroxymethylpterin-pyrophosphokinase</fullName>
    </alternativeName>
</protein>
<comment type="pathway">
    <text evidence="1">Cofactor biosynthesis; tetrahydrofolate biosynthesis; 2-amino-4-hydroxy-6-hydroxymethyl-7,8-dihydropteridine diphosphate from 7,8-dihydroneopterin triphosphate: step 4/4.</text>
</comment>
<evidence type="ECO:0000256" key="11">
    <source>
        <dbReference type="ARBA" id="ARBA00029766"/>
    </source>
</evidence>
<dbReference type="GO" id="GO:0046656">
    <property type="term" value="P:folic acid biosynthetic process"/>
    <property type="evidence" value="ECO:0007669"/>
    <property type="project" value="UniProtKB-KW"/>
</dbReference>
<evidence type="ECO:0000256" key="8">
    <source>
        <dbReference type="ARBA" id="ARBA00022840"/>
    </source>
</evidence>
<evidence type="ECO:0000313" key="15">
    <source>
        <dbReference type="Proteomes" id="UP000581135"/>
    </source>
</evidence>
<comment type="caution">
    <text evidence="14">The sequence shown here is derived from an EMBL/GenBank/DDBJ whole genome shotgun (WGS) entry which is preliminary data.</text>
</comment>